<accession>A0ABW4DMZ0</accession>
<dbReference type="Proteomes" id="UP001597244">
    <property type="component" value="Unassembled WGS sequence"/>
</dbReference>
<feature type="region of interest" description="Disordered" evidence="1">
    <location>
        <begin position="32"/>
        <end position="53"/>
    </location>
</feature>
<dbReference type="InterPro" id="IPR029058">
    <property type="entry name" value="AB_hydrolase_fold"/>
</dbReference>
<keyword evidence="2" id="KW-0378">Hydrolase</keyword>
<gene>
    <name evidence="2" type="ORF">ACFQ4L_04055</name>
</gene>
<name>A0ABW4DMZ0_9LACO</name>
<dbReference type="SUPFAM" id="SSF53474">
    <property type="entry name" value="alpha/beta-Hydrolases"/>
    <property type="match status" value="1"/>
</dbReference>
<sequence length="298" mass="33727">MKLLKTKDKLANGVLKTVGGLLAVRTFSRLRQQSNTKTEPPENREIISQPDQPAQVPTVYVHGFRGGDYTTNKMVLSAQETIHSNTYLKVLVDWRGQLSYQGSWSDDPNPLIQIVFEDKWMPTLQIVNWLTVVLPQLQQKYHFSKYNAVGHSIGATALVRTEMRNYSKPDFPKLEKLVLVAGPFDGVVAFGDWPNVNHLNQRGRPVMMNPHYIQLLANRHHFPSNVSVLNIYGNVDDTSNTDKYISVISAKSIRYILAPIVNAFHEVEIHGKNAEHSKMHDDPQVLSLINQFLFASGQ</sequence>
<dbReference type="Gene3D" id="3.40.50.1820">
    <property type="entry name" value="alpha/beta hydrolase"/>
    <property type="match status" value="1"/>
</dbReference>
<protein>
    <submittedName>
        <fullName evidence="2">Alpha/beta hydrolase</fullName>
    </submittedName>
</protein>
<dbReference type="RefSeq" id="WP_164506610.1">
    <property type="nucleotide sequence ID" value="NZ_JBHTOF010000028.1"/>
</dbReference>
<reference evidence="3" key="1">
    <citation type="journal article" date="2019" name="Int. J. Syst. Evol. Microbiol.">
        <title>The Global Catalogue of Microorganisms (GCM) 10K type strain sequencing project: providing services to taxonomists for standard genome sequencing and annotation.</title>
        <authorList>
            <consortium name="The Broad Institute Genomics Platform"/>
            <consortium name="The Broad Institute Genome Sequencing Center for Infectious Disease"/>
            <person name="Wu L."/>
            <person name="Ma J."/>
        </authorList>
    </citation>
    <scope>NUCLEOTIDE SEQUENCE [LARGE SCALE GENOMIC DNA]</scope>
    <source>
        <strain evidence="3">CCM 8951</strain>
    </source>
</reference>
<dbReference type="GO" id="GO:0016787">
    <property type="term" value="F:hydrolase activity"/>
    <property type="evidence" value="ECO:0007669"/>
    <property type="project" value="UniProtKB-KW"/>
</dbReference>
<dbReference type="InterPro" id="IPR010315">
    <property type="entry name" value="DUF915_hydro-like"/>
</dbReference>
<evidence type="ECO:0000313" key="2">
    <source>
        <dbReference type="EMBL" id="MFD1465263.1"/>
    </source>
</evidence>
<proteinExistence type="predicted"/>
<comment type="caution">
    <text evidence="2">The sequence shown here is derived from an EMBL/GenBank/DDBJ whole genome shotgun (WGS) entry which is preliminary data.</text>
</comment>
<evidence type="ECO:0000313" key="3">
    <source>
        <dbReference type="Proteomes" id="UP001597244"/>
    </source>
</evidence>
<organism evidence="2 3">
    <name type="scientific">Lapidilactobacillus mulanensis</name>
    <dbReference type="NCBI Taxonomy" id="2485999"/>
    <lineage>
        <taxon>Bacteria</taxon>
        <taxon>Bacillati</taxon>
        <taxon>Bacillota</taxon>
        <taxon>Bacilli</taxon>
        <taxon>Lactobacillales</taxon>
        <taxon>Lactobacillaceae</taxon>
        <taxon>Lapidilactobacillus</taxon>
    </lineage>
</organism>
<keyword evidence="3" id="KW-1185">Reference proteome</keyword>
<evidence type="ECO:0000256" key="1">
    <source>
        <dbReference type="SAM" id="MobiDB-lite"/>
    </source>
</evidence>
<dbReference type="EMBL" id="JBHTOF010000028">
    <property type="protein sequence ID" value="MFD1465263.1"/>
    <property type="molecule type" value="Genomic_DNA"/>
</dbReference>
<dbReference type="Pfam" id="PF06028">
    <property type="entry name" value="DUF915"/>
    <property type="match status" value="1"/>
</dbReference>